<comment type="caution">
    <text evidence="1">The sequence shown here is derived from an EMBL/GenBank/DDBJ whole genome shotgun (WGS) entry which is preliminary data.</text>
</comment>
<dbReference type="RefSeq" id="WP_377716024.1">
    <property type="nucleotide sequence ID" value="NZ_JBHTJM010000009.1"/>
</dbReference>
<keyword evidence="2" id="KW-1185">Reference proteome</keyword>
<protein>
    <submittedName>
        <fullName evidence="1">Uncharacterized protein</fullName>
    </submittedName>
</protein>
<dbReference type="EMBL" id="JBHTJM010000009">
    <property type="protein sequence ID" value="MFD0964479.1"/>
    <property type="molecule type" value="Genomic_DNA"/>
</dbReference>
<accession>A0ABW3I3M9</accession>
<reference evidence="2" key="1">
    <citation type="journal article" date="2019" name="Int. J. Syst. Evol. Microbiol.">
        <title>The Global Catalogue of Microorganisms (GCM) 10K type strain sequencing project: providing services to taxonomists for standard genome sequencing and annotation.</title>
        <authorList>
            <consortium name="The Broad Institute Genomics Platform"/>
            <consortium name="The Broad Institute Genome Sequencing Center for Infectious Disease"/>
            <person name="Wu L."/>
            <person name="Ma J."/>
        </authorList>
    </citation>
    <scope>NUCLEOTIDE SEQUENCE [LARGE SCALE GENOMIC DNA]</scope>
    <source>
        <strain evidence="2">CCUG 62114</strain>
    </source>
</reference>
<evidence type="ECO:0000313" key="1">
    <source>
        <dbReference type="EMBL" id="MFD0964479.1"/>
    </source>
</evidence>
<name>A0ABW3I3M9_9FLAO</name>
<dbReference type="Proteomes" id="UP001596997">
    <property type="component" value="Unassembled WGS sequence"/>
</dbReference>
<sequence length="57" mass="6657">MKHFLFLLVVVSSLTSYSQNKDIYTKKGFAIEGYDVVSYFDNKAEKETRNTKLLIMM</sequence>
<organism evidence="1 2">
    <name type="scientific">Pseudofulvibacter geojedonensis</name>
    <dbReference type="NCBI Taxonomy" id="1123758"/>
    <lineage>
        <taxon>Bacteria</taxon>
        <taxon>Pseudomonadati</taxon>
        <taxon>Bacteroidota</taxon>
        <taxon>Flavobacteriia</taxon>
        <taxon>Flavobacteriales</taxon>
        <taxon>Flavobacteriaceae</taxon>
        <taxon>Pseudofulvibacter</taxon>
    </lineage>
</organism>
<gene>
    <name evidence="1" type="ORF">ACFQ1O_10730</name>
</gene>
<proteinExistence type="predicted"/>
<evidence type="ECO:0000313" key="2">
    <source>
        <dbReference type="Proteomes" id="UP001596997"/>
    </source>
</evidence>